<accession>A0A6B0U103</accession>
<evidence type="ECO:0000313" key="1">
    <source>
        <dbReference type="EMBL" id="MXU86152.1"/>
    </source>
</evidence>
<proteinExistence type="predicted"/>
<reference evidence="1" key="1">
    <citation type="submission" date="2019-12" db="EMBL/GenBank/DDBJ databases">
        <title>An insight into the sialome of adult female Ixodes ricinus ticks feeding for 6 days.</title>
        <authorList>
            <person name="Perner J."/>
            <person name="Ribeiro J.M.C."/>
        </authorList>
    </citation>
    <scope>NUCLEOTIDE SEQUENCE</scope>
    <source>
        <strain evidence="1">Semi-engorged</strain>
        <tissue evidence="1">Salivary glands</tissue>
    </source>
</reference>
<dbReference type="AlphaFoldDB" id="A0A6B0U103"/>
<protein>
    <submittedName>
        <fullName evidence="1">Uncharacterized protein</fullName>
    </submittedName>
</protein>
<organism evidence="1">
    <name type="scientific">Ixodes ricinus</name>
    <name type="common">Common tick</name>
    <name type="synonym">Acarus ricinus</name>
    <dbReference type="NCBI Taxonomy" id="34613"/>
    <lineage>
        <taxon>Eukaryota</taxon>
        <taxon>Metazoa</taxon>
        <taxon>Ecdysozoa</taxon>
        <taxon>Arthropoda</taxon>
        <taxon>Chelicerata</taxon>
        <taxon>Arachnida</taxon>
        <taxon>Acari</taxon>
        <taxon>Parasitiformes</taxon>
        <taxon>Ixodida</taxon>
        <taxon>Ixodoidea</taxon>
        <taxon>Ixodidae</taxon>
        <taxon>Ixodinae</taxon>
        <taxon>Ixodes</taxon>
    </lineage>
</organism>
<dbReference type="EMBL" id="GIFC01004069">
    <property type="protein sequence ID" value="MXU86152.1"/>
    <property type="molecule type" value="Transcribed_RNA"/>
</dbReference>
<name>A0A6B0U103_IXORI</name>
<sequence length="89" mass="9908">MLPPKEHALVKVAIQEGGRGIQMQGRKPGACKSTTTANCQQDKLHTTIDTLLTFRTCCTNFIQALQPPTNAAHITDASEMVTNEWQHWF</sequence>